<comment type="caution">
    <text evidence="4">The sequence shown here is derived from an EMBL/GenBank/DDBJ whole genome shotgun (WGS) entry which is preliminary data.</text>
</comment>
<sequence length="277" mass="28911">MTAPDDVCAVVLAAGLGTRLRPLTTVLPKALVPVGNVALLDRTLNRLAAAGLTGPRRVAVNAHHFADMVAAHVGERAHLSIEAEPLGSAGAIGQLREWIDGRGVLVINADAYVAAPEGDLNSLLDDWDGRIVRMFGRKADDGHPPFGGLSFAGASLLPHAEAAALKPDYSHLVLTTWRPAERAGRMEAIPLEGTYIDCGSPADYLAANMHAARGENIIAPDAVVTGRVQSSVIGGAATVQGSVQRTVVWPGSQVSAEETITDAIRVGSEMTVEVTRA</sequence>
<dbReference type="AlphaFoldDB" id="A0A8J3QFS1"/>
<organism evidence="4 5">
    <name type="scientific">Rhizocola hellebori</name>
    <dbReference type="NCBI Taxonomy" id="1392758"/>
    <lineage>
        <taxon>Bacteria</taxon>
        <taxon>Bacillati</taxon>
        <taxon>Actinomycetota</taxon>
        <taxon>Actinomycetes</taxon>
        <taxon>Micromonosporales</taxon>
        <taxon>Micromonosporaceae</taxon>
        <taxon>Rhizocola</taxon>
    </lineage>
</organism>
<accession>A0A8J3QFS1</accession>
<feature type="domain" description="Nucleotidyl transferase" evidence="3">
    <location>
        <begin position="9"/>
        <end position="124"/>
    </location>
</feature>
<evidence type="ECO:0000256" key="2">
    <source>
        <dbReference type="ARBA" id="ARBA00022695"/>
    </source>
</evidence>
<dbReference type="Pfam" id="PF00483">
    <property type="entry name" value="NTP_transferase"/>
    <property type="match status" value="1"/>
</dbReference>
<evidence type="ECO:0000256" key="1">
    <source>
        <dbReference type="ARBA" id="ARBA00022679"/>
    </source>
</evidence>
<proteinExistence type="predicted"/>
<name>A0A8J3QFS1_9ACTN</name>
<evidence type="ECO:0000259" key="3">
    <source>
        <dbReference type="Pfam" id="PF00483"/>
    </source>
</evidence>
<dbReference type="InterPro" id="IPR050065">
    <property type="entry name" value="GlmU-like"/>
</dbReference>
<keyword evidence="2" id="KW-0548">Nucleotidyltransferase</keyword>
<keyword evidence="5" id="KW-1185">Reference proteome</keyword>
<dbReference type="EMBL" id="BONY01000055">
    <property type="protein sequence ID" value="GIH08812.1"/>
    <property type="molecule type" value="Genomic_DNA"/>
</dbReference>
<dbReference type="InterPro" id="IPR029044">
    <property type="entry name" value="Nucleotide-diphossugar_trans"/>
</dbReference>
<evidence type="ECO:0000313" key="4">
    <source>
        <dbReference type="EMBL" id="GIH08812.1"/>
    </source>
</evidence>
<dbReference type="InterPro" id="IPR005835">
    <property type="entry name" value="NTP_transferase_dom"/>
</dbReference>
<dbReference type="PANTHER" id="PTHR43584">
    <property type="entry name" value="NUCLEOTIDYL TRANSFERASE"/>
    <property type="match status" value="1"/>
</dbReference>
<evidence type="ECO:0000313" key="5">
    <source>
        <dbReference type="Proteomes" id="UP000612899"/>
    </source>
</evidence>
<dbReference type="PANTHER" id="PTHR43584:SF8">
    <property type="entry name" value="N-ACETYLMURAMATE ALPHA-1-PHOSPHATE URIDYLYLTRANSFERASE"/>
    <property type="match status" value="1"/>
</dbReference>
<dbReference type="Gene3D" id="3.90.550.10">
    <property type="entry name" value="Spore Coat Polysaccharide Biosynthesis Protein SpsA, Chain A"/>
    <property type="match status" value="1"/>
</dbReference>
<dbReference type="RefSeq" id="WP_203912558.1">
    <property type="nucleotide sequence ID" value="NZ_BONY01000055.1"/>
</dbReference>
<dbReference type="SUPFAM" id="SSF53448">
    <property type="entry name" value="Nucleotide-diphospho-sugar transferases"/>
    <property type="match status" value="1"/>
</dbReference>
<dbReference type="Proteomes" id="UP000612899">
    <property type="component" value="Unassembled WGS sequence"/>
</dbReference>
<protein>
    <recommendedName>
        <fullName evidence="3">Nucleotidyl transferase domain-containing protein</fullName>
    </recommendedName>
</protein>
<reference evidence="4" key="1">
    <citation type="submission" date="2021-01" db="EMBL/GenBank/DDBJ databases">
        <title>Whole genome shotgun sequence of Rhizocola hellebori NBRC 109834.</title>
        <authorList>
            <person name="Komaki H."/>
            <person name="Tamura T."/>
        </authorList>
    </citation>
    <scope>NUCLEOTIDE SEQUENCE</scope>
    <source>
        <strain evidence="4">NBRC 109834</strain>
    </source>
</reference>
<dbReference type="GO" id="GO:0016779">
    <property type="term" value="F:nucleotidyltransferase activity"/>
    <property type="evidence" value="ECO:0007669"/>
    <property type="project" value="UniProtKB-KW"/>
</dbReference>
<keyword evidence="1" id="KW-0808">Transferase</keyword>
<gene>
    <name evidence="4" type="ORF">Rhe02_68790</name>
</gene>